<gene>
    <name evidence="2" type="ORF">AWB68_01672</name>
</gene>
<evidence type="ECO:0000256" key="1">
    <source>
        <dbReference type="SAM" id="MobiDB-lite"/>
    </source>
</evidence>
<feature type="region of interest" description="Disordered" evidence="1">
    <location>
        <begin position="349"/>
        <end position="393"/>
    </location>
</feature>
<accession>A0A158H2S6</accession>
<feature type="region of interest" description="Disordered" evidence="1">
    <location>
        <begin position="307"/>
        <end position="334"/>
    </location>
</feature>
<dbReference type="AlphaFoldDB" id="A0A158H2S6"/>
<organism evidence="2 3">
    <name type="scientific">Caballeronia choica</name>
    <dbReference type="NCBI Taxonomy" id="326476"/>
    <lineage>
        <taxon>Bacteria</taxon>
        <taxon>Pseudomonadati</taxon>
        <taxon>Pseudomonadota</taxon>
        <taxon>Betaproteobacteria</taxon>
        <taxon>Burkholderiales</taxon>
        <taxon>Burkholderiaceae</taxon>
        <taxon>Caballeronia</taxon>
    </lineage>
</organism>
<evidence type="ECO:0000313" key="2">
    <source>
        <dbReference type="EMBL" id="SAL38331.1"/>
    </source>
</evidence>
<feature type="compositionally biased region" description="Polar residues" evidence="1">
    <location>
        <begin position="241"/>
        <end position="251"/>
    </location>
</feature>
<dbReference type="Proteomes" id="UP000054770">
    <property type="component" value="Unassembled WGS sequence"/>
</dbReference>
<name>A0A158H2S6_9BURK</name>
<comment type="caution">
    <text evidence="2">The sequence shown here is derived from an EMBL/GenBank/DDBJ whole genome shotgun (WGS) entry which is preliminary data.</text>
</comment>
<dbReference type="OrthoDB" id="9005022at2"/>
<dbReference type="EMBL" id="FCON02000013">
    <property type="protein sequence ID" value="SAL38331.1"/>
    <property type="molecule type" value="Genomic_DNA"/>
</dbReference>
<sequence>MTAPMIDVQGHLLLPTLYPLANQAVTFGREWASTHARPVFSEYEVPFYAAKLLTAYVSALSIREATFPYAPANLWHKLSRTDFEAFMPRAAAAAFATAAAAPAPAAFEPFTADAHRRSAIPPAKRPGNRKLAGGAIALAGVGLLAWLMFGAEHSPKVDESTRTRPMQAATPVVPASAAQAVARAYPAATEPVVAKVTNSVAQGAPAPVSVLPKATQATVRAAAGAVVAPVDSQQAMRTGSIRTGVVSQRSKSNADEVYPAPSRKATKAVRTSRRAGIEQLRGKRRGAATSARNAAYDRLVAVRDADANTQGAYRRPTQSAARQTEAPVARPAARPQMSVAEMYNMLQHSPTLDDNSSLARSASRSHTSAGDAANANVQLSKRRVTDAPGDFTK</sequence>
<feature type="compositionally biased region" description="Polar residues" evidence="1">
    <location>
        <begin position="307"/>
        <end position="322"/>
    </location>
</feature>
<protein>
    <submittedName>
        <fullName evidence="2">Uncharacterized protein</fullName>
    </submittedName>
</protein>
<reference evidence="2" key="1">
    <citation type="submission" date="2016-01" db="EMBL/GenBank/DDBJ databases">
        <authorList>
            <person name="Peeters C."/>
        </authorList>
    </citation>
    <scope>NUCLEOTIDE SEQUENCE [LARGE SCALE GENOMIC DNA]</scope>
    <source>
        <strain evidence="2">LMG 22940</strain>
    </source>
</reference>
<feature type="region of interest" description="Disordered" evidence="1">
    <location>
        <begin position="241"/>
        <end position="261"/>
    </location>
</feature>
<dbReference type="RefSeq" id="WP_125482900.1">
    <property type="nucleotide sequence ID" value="NZ_FCON02000013.1"/>
</dbReference>
<keyword evidence="3" id="KW-1185">Reference proteome</keyword>
<feature type="compositionally biased region" description="Polar residues" evidence="1">
    <location>
        <begin position="349"/>
        <end position="368"/>
    </location>
</feature>
<proteinExistence type="predicted"/>
<feature type="region of interest" description="Disordered" evidence="1">
    <location>
        <begin position="272"/>
        <end position="291"/>
    </location>
</feature>
<evidence type="ECO:0000313" key="3">
    <source>
        <dbReference type="Proteomes" id="UP000054770"/>
    </source>
</evidence>